<evidence type="ECO:0000313" key="2">
    <source>
        <dbReference type="Proteomes" id="UP000824469"/>
    </source>
</evidence>
<organism evidence="1 2">
    <name type="scientific">Taxus chinensis</name>
    <name type="common">Chinese yew</name>
    <name type="synonym">Taxus wallichiana var. chinensis</name>
    <dbReference type="NCBI Taxonomy" id="29808"/>
    <lineage>
        <taxon>Eukaryota</taxon>
        <taxon>Viridiplantae</taxon>
        <taxon>Streptophyta</taxon>
        <taxon>Embryophyta</taxon>
        <taxon>Tracheophyta</taxon>
        <taxon>Spermatophyta</taxon>
        <taxon>Pinopsida</taxon>
        <taxon>Pinidae</taxon>
        <taxon>Conifers II</taxon>
        <taxon>Cupressales</taxon>
        <taxon>Taxaceae</taxon>
        <taxon>Taxus</taxon>
    </lineage>
</organism>
<dbReference type="InterPro" id="IPR029321">
    <property type="entry name" value="INTS2"/>
</dbReference>
<name>A0AA38GYL3_TAXCH</name>
<feature type="non-terminal residue" evidence="1">
    <location>
        <position position="632"/>
    </location>
</feature>
<evidence type="ECO:0000313" key="1">
    <source>
        <dbReference type="EMBL" id="KAH9331334.1"/>
    </source>
</evidence>
<dbReference type="OMA" id="CARPLQK"/>
<dbReference type="AlphaFoldDB" id="A0AA38GYL3"/>
<dbReference type="PANTHER" id="PTHR28608:SF1">
    <property type="entry name" value="INTEGRATOR COMPLEX SUBUNIT 2"/>
    <property type="match status" value="1"/>
</dbReference>
<dbReference type="Proteomes" id="UP000824469">
    <property type="component" value="Unassembled WGS sequence"/>
</dbReference>
<dbReference type="GO" id="GO:0034472">
    <property type="term" value="P:snRNA 3'-end processing"/>
    <property type="evidence" value="ECO:0007669"/>
    <property type="project" value="TreeGrafter"/>
</dbReference>
<keyword evidence="2" id="KW-1185">Reference proteome</keyword>
<dbReference type="Pfam" id="PF14750">
    <property type="entry name" value="INTS2"/>
    <property type="match status" value="1"/>
</dbReference>
<protein>
    <submittedName>
        <fullName evidence="1">Uncharacterized protein</fullName>
    </submittedName>
</protein>
<dbReference type="PANTHER" id="PTHR28608">
    <property type="entry name" value="INTEGRATOR COMPLEX SUBUNIT 2"/>
    <property type="match status" value="1"/>
</dbReference>
<proteinExistence type="predicted"/>
<sequence>LLGMLWEWMFQLILHLWKIFVRLLVTTGIISDATLVVKATAALRPFCPINRAKKNTDFFLRCLYQLMLSGNFIRCAVDISEVIIHCISLSAEPIHTMLVQLIQMFAEAVSPYHKGEVSTQEFRMQPLPCSFLATVIEHVSLCGKNLGKQTRRNPINCYDFFSETKYAFCNAEAELMASAALSTFYILCREQVMQNAGIFVGYVYGASAPMHLEDNEDIQWSKLLAALPLHSLLMYMEDHWLEYEHLLPQWLSLASHLFPERLLVSKLLEHSEESAKRTDLSNEGIPVVDDLEWVGGYEMILSSLDTNKEIKTHSNDYKPFFSVDIMCRIFRNALTQPLPALKILKVIQVKDAGNRFNVQSVVINDLVPLLLKDSCARPLQKCFCDWWRTLPHEESELLVPLLFNSIKMTNIDKNNSCKEQTLIPSLVKLDLSNNVRSYAELAQEPLALLACKNKVYRTPLLSIFLDILMELLVKNRRICLAGVSQRGKSGTLKQEEIMGTLAGQESAVCQILLEACLQNPLLGDDIQPGPMLEARQLICAFIASLLDTSPIVLKLLHFEGYDIQLIPMMMEGVLAMVQCYKFVQEMLQRAQHSHHIFVVVLVANLVRTYPNHSQSIEAAKQVVEHVKYLRSK</sequence>
<feature type="non-terminal residue" evidence="1">
    <location>
        <position position="1"/>
    </location>
</feature>
<gene>
    <name evidence="1" type="ORF">KI387_003442</name>
</gene>
<reference evidence="1 2" key="1">
    <citation type="journal article" date="2021" name="Nat. Plants">
        <title>The Taxus genome provides insights into paclitaxel biosynthesis.</title>
        <authorList>
            <person name="Xiong X."/>
            <person name="Gou J."/>
            <person name="Liao Q."/>
            <person name="Li Y."/>
            <person name="Zhou Q."/>
            <person name="Bi G."/>
            <person name="Li C."/>
            <person name="Du R."/>
            <person name="Wang X."/>
            <person name="Sun T."/>
            <person name="Guo L."/>
            <person name="Liang H."/>
            <person name="Lu P."/>
            <person name="Wu Y."/>
            <person name="Zhang Z."/>
            <person name="Ro D.K."/>
            <person name="Shang Y."/>
            <person name="Huang S."/>
            <person name="Yan J."/>
        </authorList>
    </citation>
    <scope>NUCLEOTIDE SEQUENCE [LARGE SCALE GENOMIC DNA]</scope>
    <source>
        <strain evidence="1">Ta-2019</strain>
    </source>
</reference>
<dbReference type="EMBL" id="JAHRHJ020000001">
    <property type="protein sequence ID" value="KAH9331334.1"/>
    <property type="molecule type" value="Genomic_DNA"/>
</dbReference>
<comment type="caution">
    <text evidence="1">The sequence shown here is derived from an EMBL/GenBank/DDBJ whole genome shotgun (WGS) entry which is preliminary data.</text>
</comment>
<dbReference type="GO" id="GO:0032039">
    <property type="term" value="C:integrator complex"/>
    <property type="evidence" value="ECO:0007669"/>
    <property type="project" value="InterPro"/>
</dbReference>
<accession>A0AA38GYL3</accession>